<dbReference type="CDD" id="cd01650">
    <property type="entry name" value="RT_nLTR_like"/>
    <property type="match status" value="1"/>
</dbReference>
<dbReference type="Proteomes" id="UP000236291">
    <property type="component" value="Unassembled WGS sequence"/>
</dbReference>
<dbReference type="InterPro" id="IPR000477">
    <property type="entry name" value="RT_dom"/>
</dbReference>
<evidence type="ECO:0000313" key="5">
    <source>
        <dbReference type="Proteomes" id="UP000236291"/>
    </source>
</evidence>
<dbReference type="InterPro" id="IPR005135">
    <property type="entry name" value="Endo/exonuclease/phosphatase"/>
</dbReference>
<accession>A0A2K3PF21</accession>
<name>A0A2K3PF21_TRIPR</name>
<dbReference type="InterPro" id="IPR020847">
    <property type="entry name" value="AP_endonuclease_F1_BS"/>
</dbReference>
<evidence type="ECO:0000259" key="3">
    <source>
        <dbReference type="Pfam" id="PF13966"/>
    </source>
</evidence>
<proteinExistence type="predicted"/>
<sequence length="1079" mass="122565">MEREVGAVVRYRNHRTVRRWCRSVVMKIISYNIRGLGSCVKRREILNIVKEKKPDIMCIQESKMECMDEGLGKVLLGSSEVGFSFKPSAGASGGIITLWNSNTVEVVHSASFDHVLIIHGARLVNSDVSRCVCGDFNSIRSEEERKGRGGRVVNFSPFNSFIEDAALSDLPLCGRRFTWYRGDGVSMSRLDRFLLSEVWCQNWPNCLQIALPRGLSDHCPIVLSVDEENWGPKPFHMLRSWSDMPRYKEFVIEKWRSFNVYGWGGFVLKEKLKLLKGSLKEWHLNHGRNIEGRIKETKDRIHDLDVKGEGVGLNEEESEELRVLSSQLLSLSSLNCRNQWQKSRLVWLKDGDANSKFFHGVVSSRRRGNAIHNLVAKGHQSPNNDRPGIDNLQFQSLSSSEAYELEKPFTEEEVKQSVWDCESFKSLGPDGVNFGFVKDFWPEIKGDFMRFMLEFYSNGKLVRGSNSTFIVLIPKISNPQCHSDFCPISLVGCLYKVLAKVLANRLRSVIGKVISETQSTFVKGRQILDGILIANELVDDAKRNKKEMILFKVDFEKAYDSVDWSYLEARSEAGGSFISPFLFLLAAEGLNVMLKTSVNAELFKGYMIGDVPASQICISHLQFADDTLIVGEKSWANIRAIKALLILFELVSGLKVNFHKSMLVGVNVDDNWLFDASYVVNCKIGRIPFIYLGLPIGGNPRRHSLWIPLLEKIRKRLSGWKSRFLSMGGRLVLLKSVLSSLSVYFLSFFKAPAGIIRSIESLFKSFLWGGSEDIRKINWVKWDKVCLDRDGGGLGVRRIREFNLSLLGKWSWRLLTDKDGLWFKVLVAKYGMTDGRISGGGRQASLWWKDLCDVRDGVGLSIGRWFENNISRKVGNGEETLFWKDRWLEGGSLSIHFNRLFELAIDKNITVADMYRRGWVVGGNGWRWRRHLFAWEEDLVLECCVVLENLFLQVDVLECCVYHLLTHLVPIMMTAHKDVIWNKVAPLKVSLFAWRLLNNRLPSKDNLTRRGMHLEDSALCLGGCGVAETIDHLIIGCEMSSSLWIKILNWLGTFGPLPNVVTDHVSQFCNILPVGRGAD</sequence>
<dbReference type="EMBL" id="ASHM01006383">
    <property type="protein sequence ID" value="PNY13834.1"/>
    <property type="molecule type" value="Genomic_DNA"/>
</dbReference>
<dbReference type="InterPro" id="IPR026960">
    <property type="entry name" value="RVT-Znf"/>
</dbReference>
<dbReference type="PANTHER" id="PTHR33116">
    <property type="entry name" value="REVERSE TRANSCRIPTASE ZINC-BINDING DOMAIN-CONTAINING PROTEIN-RELATED-RELATED"/>
    <property type="match status" value="1"/>
</dbReference>
<dbReference type="PANTHER" id="PTHR33116:SF78">
    <property type="entry name" value="OS12G0587133 PROTEIN"/>
    <property type="match status" value="1"/>
</dbReference>
<feature type="domain" description="Reverse transcriptase" evidence="1">
    <location>
        <begin position="482"/>
        <end position="567"/>
    </location>
</feature>
<dbReference type="GO" id="GO:0006281">
    <property type="term" value="P:DNA repair"/>
    <property type="evidence" value="ECO:0007669"/>
    <property type="project" value="InterPro"/>
</dbReference>
<evidence type="ECO:0000259" key="1">
    <source>
        <dbReference type="Pfam" id="PF00078"/>
    </source>
</evidence>
<dbReference type="AlphaFoldDB" id="A0A2K3PF21"/>
<reference evidence="4 5" key="2">
    <citation type="journal article" date="2017" name="Front. Plant Sci.">
        <title>Gene Classification and Mining of Molecular Markers Useful in Red Clover (Trifolium pratense) Breeding.</title>
        <authorList>
            <person name="Istvanek J."/>
            <person name="Dluhosova J."/>
            <person name="Dluhos P."/>
            <person name="Patkova L."/>
            <person name="Nedelnik J."/>
            <person name="Repkova J."/>
        </authorList>
    </citation>
    <scope>NUCLEOTIDE SEQUENCE [LARGE SCALE GENOMIC DNA]</scope>
    <source>
        <strain evidence="5">cv. Tatra</strain>
        <tissue evidence="4">Young leaves</tissue>
    </source>
</reference>
<organism evidence="4 5">
    <name type="scientific">Trifolium pratense</name>
    <name type="common">Red clover</name>
    <dbReference type="NCBI Taxonomy" id="57577"/>
    <lineage>
        <taxon>Eukaryota</taxon>
        <taxon>Viridiplantae</taxon>
        <taxon>Streptophyta</taxon>
        <taxon>Embryophyta</taxon>
        <taxon>Tracheophyta</taxon>
        <taxon>Spermatophyta</taxon>
        <taxon>Magnoliopsida</taxon>
        <taxon>eudicotyledons</taxon>
        <taxon>Gunneridae</taxon>
        <taxon>Pentapetalae</taxon>
        <taxon>rosids</taxon>
        <taxon>fabids</taxon>
        <taxon>Fabales</taxon>
        <taxon>Fabaceae</taxon>
        <taxon>Papilionoideae</taxon>
        <taxon>50 kb inversion clade</taxon>
        <taxon>NPAAA clade</taxon>
        <taxon>Hologalegina</taxon>
        <taxon>IRL clade</taxon>
        <taxon>Trifolieae</taxon>
        <taxon>Trifolium</taxon>
    </lineage>
</organism>
<keyword evidence="4" id="KW-0418">Kinase</keyword>
<dbReference type="STRING" id="57577.A0A2K3PF21"/>
<dbReference type="Pfam" id="PF13966">
    <property type="entry name" value="zf-RVT"/>
    <property type="match status" value="1"/>
</dbReference>
<dbReference type="GO" id="GO:0003677">
    <property type="term" value="F:DNA binding"/>
    <property type="evidence" value="ECO:0007669"/>
    <property type="project" value="InterPro"/>
</dbReference>
<keyword evidence="4" id="KW-0675">Receptor</keyword>
<comment type="caution">
    <text evidence="4">The sequence shown here is derived from an EMBL/GenBank/DDBJ whole genome shotgun (WGS) entry which is preliminary data.</text>
</comment>
<reference evidence="4 5" key="1">
    <citation type="journal article" date="2014" name="Am. J. Bot.">
        <title>Genome assembly and annotation for red clover (Trifolium pratense; Fabaceae).</title>
        <authorList>
            <person name="Istvanek J."/>
            <person name="Jaros M."/>
            <person name="Krenek A."/>
            <person name="Repkova J."/>
        </authorList>
    </citation>
    <scope>NUCLEOTIDE SEQUENCE [LARGE SCALE GENOMIC DNA]</scope>
    <source>
        <strain evidence="5">cv. Tatra</strain>
        <tissue evidence="4">Young leaves</tissue>
    </source>
</reference>
<dbReference type="PROSITE" id="PS00726">
    <property type="entry name" value="AP_NUCLEASE_F1_1"/>
    <property type="match status" value="1"/>
</dbReference>
<feature type="domain" description="Endonuclease/exonuclease/phosphatase" evidence="2">
    <location>
        <begin position="29"/>
        <end position="218"/>
    </location>
</feature>
<keyword evidence="4" id="KW-0808">Transferase</keyword>
<dbReference type="GO" id="GO:0004519">
    <property type="term" value="F:endonuclease activity"/>
    <property type="evidence" value="ECO:0007669"/>
    <property type="project" value="InterPro"/>
</dbReference>
<dbReference type="InterPro" id="IPR036691">
    <property type="entry name" value="Endo/exonu/phosph_ase_sf"/>
</dbReference>
<gene>
    <name evidence="4" type="ORF">L195_g010502</name>
</gene>
<dbReference type="Pfam" id="PF00078">
    <property type="entry name" value="RVT_1"/>
    <property type="match status" value="1"/>
</dbReference>
<dbReference type="Pfam" id="PF03372">
    <property type="entry name" value="Exo_endo_phos"/>
    <property type="match status" value="1"/>
</dbReference>
<protein>
    <submittedName>
        <fullName evidence="4">Cysteine-rich receptor-like protein kinase</fullName>
    </submittedName>
</protein>
<feature type="domain" description="Reverse transcriptase zinc-binding" evidence="3">
    <location>
        <begin position="976"/>
        <end position="1044"/>
    </location>
</feature>
<dbReference type="SUPFAM" id="SSF56219">
    <property type="entry name" value="DNase I-like"/>
    <property type="match status" value="1"/>
</dbReference>
<dbReference type="GO" id="GO:0016301">
    <property type="term" value="F:kinase activity"/>
    <property type="evidence" value="ECO:0007669"/>
    <property type="project" value="UniProtKB-KW"/>
</dbReference>
<evidence type="ECO:0000259" key="2">
    <source>
        <dbReference type="Pfam" id="PF03372"/>
    </source>
</evidence>
<dbReference type="Gene3D" id="3.60.10.10">
    <property type="entry name" value="Endonuclease/exonuclease/phosphatase"/>
    <property type="match status" value="2"/>
</dbReference>
<evidence type="ECO:0000313" key="4">
    <source>
        <dbReference type="EMBL" id="PNY13834.1"/>
    </source>
</evidence>